<dbReference type="PANTHER" id="PTHR31350:SF21">
    <property type="entry name" value="F-BOX ONLY PROTEIN 21"/>
    <property type="match status" value="1"/>
</dbReference>
<evidence type="ECO:0000313" key="3">
    <source>
        <dbReference type="EMBL" id="RZT88854.1"/>
    </source>
</evidence>
<name>A0A4Q7V5S6_PSEST</name>
<gene>
    <name evidence="3" type="ORF">EV383_5807</name>
</gene>
<dbReference type="PANTHER" id="PTHR31350">
    <property type="entry name" value="SI:DKEY-261L7.2"/>
    <property type="match status" value="1"/>
</dbReference>
<accession>A0A4Q7V5S6</accession>
<reference evidence="3 4" key="1">
    <citation type="submission" date="2019-02" db="EMBL/GenBank/DDBJ databases">
        <title>Sequencing the genomes of 1000 actinobacteria strains.</title>
        <authorList>
            <person name="Klenk H.-P."/>
        </authorList>
    </citation>
    <scope>NUCLEOTIDE SEQUENCE [LARGE SCALE GENOMIC DNA]</scope>
    <source>
        <strain evidence="3 4">DSM 45779</strain>
    </source>
</reference>
<dbReference type="Pfam" id="PF13369">
    <property type="entry name" value="Transglut_core2"/>
    <property type="match status" value="1"/>
</dbReference>
<evidence type="ECO:0000256" key="1">
    <source>
        <dbReference type="ARBA" id="ARBA00007100"/>
    </source>
</evidence>
<proteinExistence type="inferred from homology"/>
<dbReference type="AlphaFoldDB" id="A0A4Q7V5S6"/>
<evidence type="ECO:0000259" key="2">
    <source>
        <dbReference type="Pfam" id="PF13369"/>
    </source>
</evidence>
<dbReference type="OrthoDB" id="232498at2"/>
<protein>
    <submittedName>
        <fullName evidence="3">Regulator of sirC expression with transglutaminase-like and TPR domain</fullName>
    </submittedName>
</protein>
<dbReference type="RefSeq" id="WP_130292953.1">
    <property type="nucleotide sequence ID" value="NZ_SHKL01000001.1"/>
</dbReference>
<dbReference type="EMBL" id="SHKL01000001">
    <property type="protein sequence ID" value="RZT88854.1"/>
    <property type="molecule type" value="Genomic_DNA"/>
</dbReference>
<keyword evidence="4" id="KW-1185">Reference proteome</keyword>
<organism evidence="3 4">
    <name type="scientific">Pseudonocardia sediminis</name>
    <dbReference type="NCBI Taxonomy" id="1397368"/>
    <lineage>
        <taxon>Bacteria</taxon>
        <taxon>Bacillati</taxon>
        <taxon>Actinomycetota</taxon>
        <taxon>Actinomycetes</taxon>
        <taxon>Pseudonocardiales</taxon>
        <taxon>Pseudonocardiaceae</taxon>
        <taxon>Pseudonocardia</taxon>
    </lineage>
</organism>
<dbReference type="Proteomes" id="UP000291591">
    <property type="component" value="Unassembled WGS sequence"/>
</dbReference>
<dbReference type="InterPro" id="IPR032698">
    <property type="entry name" value="SirB1_N"/>
</dbReference>
<comment type="similarity">
    <text evidence="1">Belongs to the UPF0162 family.</text>
</comment>
<evidence type="ECO:0000313" key="4">
    <source>
        <dbReference type="Proteomes" id="UP000291591"/>
    </source>
</evidence>
<sequence length="263" mass="28739">MDPVARFLNLVTGPEPALDRAALAIAAGADPDRDPQAGLAELDRLADGVTDLDGLVARLFVAEGYTGNSGDYYDPRNSLLFDVLERRTGIPITLAVVTIEVGRRAGIDLEGVGMPGHFLVRVPDTQRYIDVFDGGRRLDQAGCEILFRESTGASDAPFGPSLLPRVSTRQILARMLENLRGVYRAKNDHTNLEWVLRMRLGLRHEGAELVRELGKVLGAQARWDEAARLLESWADGPGRGARAGVEVLEEVKVEAKQLRAHLN</sequence>
<comment type="caution">
    <text evidence="3">The sequence shown here is derived from an EMBL/GenBank/DDBJ whole genome shotgun (WGS) entry which is preliminary data.</text>
</comment>
<feature type="domain" description="Protein SirB1 N-terminal" evidence="2">
    <location>
        <begin position="50"/>
        <end position="176"/>
    </location>
</feature>